<protein>
    <recommendedName>
        <fullName evidence="4">Tetratricopeptide repeat protein</fullName>
    </recommendedName>
</protein>
<feature type="compositionally biased region" description="Polar residues" evidence="1">
    <location>
        <begin position="134"/>
        <end position="143"/>
    </location>
</feature>
<feature type="region of interest" description="Disordered" evidence="1">
    <location>
        <begin position="120"/>
        <end position="143"/>
    </location>
</feature>
<organism evidence="2 3">
    <name type="scientific">Flavihumibacter petaseus NBRC 106054</name>
    <dbReference type="NCBI Taxonomy" id="1220578"/>
    <lineage>
        <taxon>Bacteria</taxon>
        <taxon>Pseudomonadati</taxon>
        <taxon>Bacteroidota</taxon>
        <taxon>Chitinophagia</taxon>
        <taxon>Chitinophagales</taxon>
        <taxon>Chitinophagaceae</taxon>
        <taxon>Flavihumibacter</taxon>
    </lineage>
</organism>
<dbReference type="OrthoDB" id="594666at2"/>
<evidence type="ECO:0000313" key="3">
    <source>
        <dbReference type="Proteomes" id="UP000033121"/>
    </source>
</evidence>
<dbReference type="RefSeq" id="WP_046370308.1">
    <property type="nucleotide sequence ID" value="NZ_BBWV01000003.1"/>
</dbReference>
<evidence type="ECO:0000256" key="1">
    <source>
        <dbReference type="SAM" id="MobiDB-lite"/>
    </source>
</evidence>
<proteinExistence type="predicted"/>
<dbReference type="Proteomes" id="UP000033121">
    <property type="component" value="Unassembled WGS sequence"/>
</dbReference>
<evidence type="ECO:0008006" key="4">
    <source>
        <dbReference type="Google" id="ProtNLM"/>
    </source>
</evidence>
<gene>
    <name evidence="2" type="ORF">FPE01S_03_04100</name>
</gene>
<accession>A0A0E9N335</accession>
<name>A0A0E9N335_9BACT</name>
<reference evidence="2 3" key="1">
    <citation type="submission" date="2015-04" db="EMBL/GenBank/DDBJ databases">
        <title>Whole genome shotgun sequence of Flavihumibacter petaseus NBRC 106054.</title>
        <authorList>
            <person name="Miyazawa S."/>
            <person name="Hosoyama A."/>
            <person name="Hashimoto M."/>
            <person name="Noguchi M."/>
            <person name="Tsuchikane K."/>
            <person name="Ohji S."/>
            <person name="Yamazoe A."/>
            <person name="Ichikawa N."/>
            <person name="Kimura A."/>
            <person name="Fujita N."/>
        </authorList>
    </citation>
    <scope>NUCLEOTIDE SEQUENCE [LARGE SCALE GENOMIC DNA]</scope>
    <source>
        <strain evidence="2 3">NBRC 106054</strain>
    </source>
</reference>
<dbReference type="STRING" id="1220578.FPE01S_03_04100"/>
<dbReference type="EMBL" id="BBWV01000003">
    <property type="protein sequence ID" value="GAO44372.1"/>
    <property type="molecule type" value="Genomic_DNA"/>
</dbReference>
<comment type="caution">
    <text evidence="2">The sequence shown here is derived from an EMBL/GenBank/DDBJ whole genome shotgun (WGS) entry which is preliminary data.</text>
</comment>
<sequence length="291" mass="32493">MLLAKTIPFYFRQPTLESVSIPELERAISKHPYAASLQLLLLKKQQQEKDPGFNSQWDKCSLYFPNPYLLQTVLSETSVWVKPAAEPVSPLKTEQYHVADPVVPEPEALVKSTVTEAVAAPAPEVPAEPESPVQSTEDNSTLRSDILSRESPIPIPGLKDILPQTDSQPLFEPYHTIDYFASQGIKLSTEVAPGDKLGKQLKSFTEWIRTMKKLPAPRIEQQLMDAGNGEKIQEMAAGSVQHREILTETMAEVLVKQGNIQKAIELYAKLSLAHPDKSAYFATRIEQLKQH</sequence>
<evidence type="ECO:0000313" key="2">
    <source>
        <dbReference type="EMBL" id="GAO44372.1"/>
    </source>
</evidence>
<dbReference type="AlphaFoldDB" id="A0A0E9N335"/>
<keyword evidence="3" id="KW-1185">Reference proteome</keyword>